<keyword evidence="5" id="KW-1185">Reference proteome</keyword>
<feature type="domain" description="Cytochrome b5 heme-binding" evidence="3">
    <location>
        <begin position="61"/>
        <end position="161"/>
    </location>
</feature>
<dbReference type="KEGG" id="ctp:CTRG_04349"/>
<name>C5ME57_CANTT</name>
<dbReference type="Pfam" id="PF00173">
    <property type="entry name" value="Cyt-b5"/>
    <property type="match status" value="1"/>
</dbReference>
<dbReference type="HOGENOM" id="CLU_070889_2_0_1"/>
<evidence type="ECO:0000259" key="3">
    <source>
        <dbReference type="SMART" id="SM01117"/>
    </source>
</evidence>
<keyword evidence="2" id="KW-0812">Transmembrane</keyword>
<dbReference type="AlphaFoldDB" id="C5ME57"/>
<evidence type="ECO:0000313" key="4">
    <source>
        <dbReference type="EMBL" id="EER31567.1"/>
    </source>
</evidence>
<proteinExistence type="inferred from homology"/>
<dbReference type="Gene3D" id="3.10.120.10">
    <property type="entry name" value="Cytochrome b5-like heme/steroid binding domain"/>
    <property type="match status" value="1"/>
</dbReference>
<organism evidence="4 5">
    <name type="scientific">Candida tropicalis (strain ATCC MYA-3404 / T1)</name>
    <name type="common">Yeast</name>
    <dbReference type="NCBI Taxonomy" id="294747"/>
    <lineage>
        <taxon>Eukaryota</taxon>
        <taxon>Fungi</taxon>
        <taxon>Dikarya</taxon>
        <taxon>Ascomycota</taxon>
        <taxon>Saccharomycotina</taxon>
        <taxon>Pichiomycetes</taxon>
        <taxon>Debaryomycetaceae</taxon>
        <taxon>Candida/Lodderomyces clade</taxon>
        <taxon>Candida</taxon>
    </lineage>
</organism>
<dbReference type="RefSeq" id="XP_002550052.1">
    <property type="nucleotide sequence ID" value="XM_002550006.1"/>
</dbReference>
<evidence type="ECO:0000313" key="5">
    <source>
        <dbReference type="Proteomes" id="UP000002037"/>
    </source>
</evidence>
<dbReference type="PANTHER" id="PTHR10281:SF76">
    <property type="entry name" value="CALCUTTA CUP-RELATED"/>
    <property type="match status" value="1"/>
</dbReference>
<dbReference type="GO" id="GO:0016020">
    <property type="term" value="C:membrane"/>
    <property type="evidence" value="ECO:0007669"/>
    <property type="project" value="TreeGrafter"/>
</dbReference>
<feature type="transmembrane region" description="Helical" evidence="2">
    <location>
        <begin position="12"/>
        <end position="32"/>
    </location>
</feature>
<accession>C5ME57</accession>
<dbReference type="OrthoDB" id="10257697at2759"/>
<protein>
    <recommendedName>
        <fullName evidence="3">Cytochrome b5 heme-binding domain-containing protein</fullName>
    </recommendedName>
</protein>
<keyword evidence="2" id="KW-1133">Transmembrane helix</keyword>
<reference evidence="4 5" key="1">
    <citation type="journal article" date="2009" name="Nature">
        <title>Evolution of pathogenicity and sexual reproduction in eight Candida genomes.</title>
        <authorList>
            <person name="Butler G."/>
            <person name="Rasmussen M.D."/>
            <person name="Lin M.F."/>
            <person name="Santos M.A."/>
            <person name="Sakthikumar S."/>
            <person name="Munro C.A."/>
            <person name="Rheinbay E."/>
            <person name="Grabherr M."/>
            <person name="Forche A."/>
            <person name="Reedy J.L."/>
            <person name="Agrafioti I."/>
            <person name="Arnaud M.B."/>
            <person name="Bates S."/>
            <person name="Brown A.J."/>
            <person name="Brunke S."/>
            <person name="Costanzo M.C."/>
            <person name="Fitzpatrick D.A."/>
            <person name="de Groot P.W."/>
            <person name="Harris D."/>
            <person name="Hoyer L.L."/>
            <person name="Hube B."/>
            <person name="Klis F.M."/>
            <person name="Kodira C."/>
            <person name="Lennard N."/>
            <person name="Logue M.E."/>
            <person name="Martin R."/>
            <person name="Neiman A.M."/>
            <person name="Nikolaou E."/>
            <person name="Quail M.A."/>
            <person name="Quinn J."/>
            <person name="Santos M.C."/>
            <person name="Schmitzberger F.F."/>
            <person name="Sherlock G."/>
            <person name="Shah P."/>
            <person name="Silverstein K.A."/>
            <person name="Skrzypek M.S."/>
            <person name="Soll D."/>
            <person name="Staggs R."/>
            <person name="Stansfield I."/>
            <person name="Stumpf M.P."/>
            <person name="Sudbery P.E."/>
            <person name="Srikantha T."/>
            <person name="Zeng Q."/>
            <person name="Berman J."/>
            <person name="Berriman M."/>
            <person name="Heitman J."/>
            <person name="Gow N.A."/>
            <person name="Lorenz M.C."/>
            <person name="Birren B.W."/>
            <person name="Kellis M."/>
            <person name="Cuomo C.A."/>
        </authorList>
    </citation>
    <scope>NUCLEOTIDE SEQUENCE [LARGE SCALE GENOMIC DNA]</scope>
    <source>
        <strain evidence="5">ATCC MYA-3404 / T1</strain>
    </source>
</reference>
<evidence type="ECO:0000256" key="2">
    <source>
        <dbReference type="SAM" id="Phobius"/>
    </source>
</evidence>
<evidence type="ECO:0000256" key="1">
    <source>
        <dbReference type="ARBA" id="ARBA00038357"/>
    </source>
</evidence>
<dbReference type="InterPro" id="IPR050577">
    <property type="entry name" value="MAPR/NEUFC/NENF-like"/>
</dbReference>
<dbReference type="InterPro" id="IPR036400">
    <property type="entry name" value="Cyt_B5-like_heme/steroid_sf"/>
</dbReference>
<dbReference type="GO" id="GO:0012505">
    <property type="term" value="C:endomembrane system"/>
    <property type="evidence" value="ECO:0007669"/>
    <property type="project" value="TreeGrafter"/>
</dbReference>
<dbReference type="GeneID" id="8296770"/>
<dbReference type="InterPro" id="IPR001199">
    <property type="entry name" value="Cyt_B5-like_heme/steroid-bd"/>
</dbReference>
<dbReference type="Proteomes" id="UP000002037">
    <property type="component" value="Unassembled WGS sequence"/>
</dbReference>
<dbReference type="SUPFAM" id="SSF55856">
    <property type="entry name" value="Cytochrome b5-like heme/steroid binding domain"/>
    <property type="match status" value="1"/>
</dbReference>
<comment type="similarity">
    <text evidence="1">Belongs to the cytochrome b5 family. MAPR subfamily.</text>
</comment>
<keyword evidence="2" id="KW-0472">Membrane</keyword>
<sequence length="183" mass="20984">MTTHNRSRFSFIDLLRILGGILFLNAFLSWWFTSTSTWGYKGKLLDTNYLMFKAFGNPVNLTISELSRYDGTNKRFPIYVAINGQVFDVSASPSVYGPSGPYHGVAGKDAARVFVTGCFRKPDEFTYDLRGLDEEEVSRDLKSWQEFFMNHKKYWHVGVVQHEEIKGDPPEPCQHVKFPGMHS</sequence>
<dbReference type="EMBL" id="GG692400">
    <property type="protein sequence ID" value="EER31567.1"/>
    <property type="molecule type" value="Genomic_DNA"/>
</dbReference>
<dbReference type="PANTHER" id="PTHR10281">
    <property type="entry name" value="MEMBRANE-ASSOCIATED PROGESTERONE RECEPTOR COMPONENT-RELATED"/>
    <property type="match status" value="1"/>
</dbReference>
<gene>
    <name evidence="4" type="ORF">CTRG_04349</name>
</gene>
<dbReference type="VEuPathDB" id="FungiDB:CTRG_04349"/>
<dbReference type="SMART" id="SM01117">
    <property type="entry name" value="Cyt-b5"/>
    <property type="match status" value="1"/>
</dbReference>
<dbReference type="eggNOG" id="KOG1110">
    <property type="taxonomic scope" value="Eukaryota"/>
</dbReference>